<evidence type="ECO:0000259" key="14">
    <source>
        <dbReference type="PROSITE" id="PS51384"/>
    </source>
</evidence>
<dbReference type="SUPFAM" id="SSF52218">
    <property type="entry name" value="Flavoproteins"/>
    <property type="match status" value="1"/>
</dbReference>
<keyword evidence="4 11" id="KW-0288">FMN</keyword>
<feature type="binding site" evidence="12">
    <location>
        <begin position="519"/>
        <end position="520"/>
    </location>
    <ligand>
        <name>NADP(+)</name>
        <dbReference type="ChEBI" id="CHEBI:58349"/>
    </ligand>
</feature>
<comment type="subunit">
    <text evidence="11">Alpha(8)-beta(8). The alpha component is a flavoprotein, the beta component is a hemoprotein.</text>
</comment>
<dbReference type="SUPFAM" id="SSF52343">
    <property type="entry name" value="Ferredoxin reductase-like, C-terminal NADP-linked domain"/>
    <property type="match status" value="1"/>
</dbReference>
<protein>
    <recommendedName>
        <fullName evidence="11">Sulfite reductase [NADPH] flavoprotein alpha-component</fullName>
        <shortName evidence="11">SiR-FP</shortName>
        <ecNumber evidence="11">1.8.1.2</ecNumber>
    </recommendedName>
</protein>
<dbReference type="InterPro" id="IPR029039">
    <property type="entry name" value="Flavoprotein-like_sf"/>
</dbReference>
<comment type="function">
    <text evidence="11">Component of the sulfite reductase complex that catalyzes the 6-electron reduction of sulfite to sulfide. This is one of several activities required for the biosynthesis of L-cysteine from sulfate. The flavoprotein component catalyzes the electron flow from NADPH -&gt; FAD -&gt; FMN to the hemoprotein component.</text>
</comment>
<dbReference type="UniPathway" id="UPA00140">
    <property type="reaction ID" value="UER00207"/>
</dbReference>
<organism evidence="15 16">
    <name type="scientific">Halomonas urmiana</name>
    <dbReference type="NCBI Taxonomy" id="490901"/>
    <lineage>
        <taxon>Bacteria</taxon>
        <taxon>Pseudomonadati</taxon>
        <taxon>Pseudomonadota</taxon>
        <taxon>Gammaproteobacteria</taxon>
        <taxon>Oceanospirillales</taxon>
        <taxon>Halomonadaceae</taxon>
        <taxon>Halomonas</taxon>
    </lineage>
</organism>
<keyword evidence="7 11" id="KW-0249">Electron transport</keyword>
<feature type="binding site" evidence="12">
    <location>
        <begin position="525"/>
        <end position="529"/>
    </location>
    <ligand>
        <name>NADP(+)</name>
        <dbReference type="ChEBI" id="CHEBI:58349"/>
    </ligand>
</feature>
<dbReference type="InterPro" id="IPR001709">
    <property type="entry name" value="Flavoprot_Pyr_Nucl_cyt_Rdtase"/>
</dbReference>
<feature type="binding site" evidence="12">
    <location>
        <position position="599"/>
    </location>
    <ligand>
        <name>FAD</name>
        <dbReference type="ChEBI" id="CHEBI:57692"/>
    </ligand>
</feature>
<gene>
    <name evidence="15" type="ORF">FEI13_05000</name>
</gene>
<keyword evidence="2 11" id="KW-0028">Amino-acid biosynthesis</keyword>
<evidence type="ECO:0000259" key="13">
    <source>
        <dbReference type="PROSITE" id="PS50902"/>
    </source>
</evidence>
<dbReference type="GO" id="GO:0004783">
    <property type="term" value="F:sulfite reductase (NADPH) activity"/>
    <property type="evidence" value="ECO:0007669"/>
    <property type="project" value="UniProtKB-EC"/>
</dbReference>
<feature type="binding site" evidence="12">
    <location>
        <begin position="69"/>
        <end position="74"/>
    </location>
    <ligand>
        <name>FMN</name>
        <dbReference type="ChEBI" id="CHEBI:58210"/>
    </ligand>
</feature>
<feature type="binding site" evidence="12">
    <location>
        <begin position="419"/>
        <end position="422"/>
    </location>
    <ligand>
        <name>FAD</name>
        <dbReference type="ChEBI" id="CHEBI:57692"/>
    </ligand>
</feature>
<dbReference type="GO" id="GO:0070814">
    <property type="term" value="P:hydrogen sulfide biosynthetic process"/>
    <property type="evidence" value="ECO:0007669"/>
    <property type="project" value="UniProtKB-UniPathway"/>
</dbReference>
<evidence type="ECO:0000256" key="3">
    <source>
        <dbReference type="ARBA" id="ARBA00022630"/>
    </source>
</evidence>
<feature type="binding site" evidence="12">
    <location>
        <begin position="404"/>
        <end position="406"/>
    </location>
    <ligand>
        <name>FAD</name>
        <dbReference type="ChEBI" id="CHEBI:57692"/>
    </ligand>
</feature>
<dbReference type="EC" id="1.8.1.2" evidence="11"/>
<keyword evidence="8 11" id="KW-0560">Oxidoreductase</keyword>
<dbReference type="InterPro" id="IPR001433">
    <property type="entry name" value="OxRdtase_FAD/NAD-bd"/>
</dbReference>
<dbReference type="OrthoDB" id="9816402at2"/>
<evidence type="ECO:0000256" key="1">
    <source>
        <dbReference type="ARBA" id="ARBA00022448"/>
    </source>
</evidence>
<keyword evidence="6 11" id="KW-0521">NADP</keyword>
<feature type="domain" description="FAD-binding FR-type" evidence="14">
    <location>
        <begin position="233"/>
        <end position="448"/>
    </location>
</feature>
<feature type="domain" description="Flavodoxin-like" evidence="13">
    <location>
        <begin position="63"/>
        <end position="201"/>
    </location>
</feature>
<dbReference type="Gene3D" id="1.20.990.10">
    <property type="entry name" value="NADPH-cytochrome p450 Reductase, Chain A, domain 3"/>
    <property type="match status" value="1"/>
</dbReference>
<evidence type="ECO:0000256" key="7">
    <source>
        <dbReference type="ARBA" id="ARBA00022982"/>
    </source>
</evidence>
<evidence type="ECO:0000256" key="5">
    <source>
        <dbReference type="ARBA" id="ARBA00022827"/>
    </source>
</evidence>
<dbReference type="PROSITE" id="PS50902">
    <property type="entry name" value="FLAVODOXIN_LIKE"/>
    <property type="match status" value="1"/>
</dbReference>
<keyword evidence="5 11" id="KW-0274">FAD</keyword>
<keyword evidence="9 11" id="KW-0198">Cysteine biosynthesis</keyword>
<dbReference type="InterPro" id="IPR039261">
    <property type="entry name" value="FNR_nucleotide-bd"/>
</dbReference>
<dbReference type="InterPro" id="IPR008254">
    <property type="entry name" value="Flavodoxin/NO_synth"/>
</dbReference>
<evidence type="ECO:0000256" key="9">
    <source>
        <dbReference type="ARBA" id="ARBA00023192"/>
    </source>
</evidence>
<dbReference type="InterPro" id="IPR017927">
    <property type="entry name" value="FAD-bd_FR_type"/>
</dbReference>
<dbReference type="Pfam" id="PF00175">
    <property type="entry name" value="NAD_binding_1"/>
    <property type="match status" value="1"/>
</dbReference>
<comment type="cofactor">
    <cofactor evidence="11 12">
        <name>FAD</name>
        <dbReference type="ChEBI" id="CHEBI:57692"/>
    </cofactor>
    <text evidence="11 12">Binds 1 FAD per subunit.</text>
</comment>
<dbReference type="Gene3D" id="3.40.50.80">
    <property type="entry name" value="Nucleotide-binding domain of ferredoxin-NADP reductase (FNR) module"/>
    <property type="match status" value="1"/>
</dbReference>
<evidence type="ECO:0000256" key="2">
    <source>
        <dbReference type="ARBA" id="ARBA00022605"/>
    </source>
</evidence>
<feature type="binding site" evidence="12">
    <location>
        <position position="321"/>
    </location>
    <ligand>
        <name>FAD</name>
        <dbReference type="ChEBI" id="CHEBI:57692"/>
    </ligand>
</feature>
<dbReference type="InterPro" id="IPR001094">
    <property type="entry name" value="Flavdoxin-like"/>
</dbReference>
<feature type="binding site" evidence="12">
    <location>
        <begin position="116"/>
        <end position="119"/>
    </location>
    <ligand>
        <name>FMN</name>
        <dbReference type="ChEBI" id="CHEBI:58210"/>
    </ligand>
</feature>
<dbReference type="PROSITE" id="PS51384">
    <property type="entry name" value="FAD_FR"/>
    <property type="match status" value="1"/>
</dbReference>
<evidence type="ECO:0000256" key="6">
    <source>
        <dbReference type="ARBA" id="ARBA00022857"/>
    </source>
</evidence>
<dbReference type="InterPro" id="IPR003097">
    <property type="entry name" value="CysJ-like_FAD-binding"/>
</dbReference>
<dbReference type="Pfam" id="PF00258">
    <property type="entry name" value="Flavodoxin_1"/>
    <property type="match status" value="1"/>
</dbReference>
<name>A0A5R8MJL7_9GAMM</name>
<comment type="caution">
    <text evidence="15">The sequence shown here is derived from an EMBL/GenBank/DDBJ whole genome shotgun (WGS) entry which is preliminary data.</text>
</comment>
<evidence type="ECO:0000256" key="4">
    <source>
        <dbReference type="ARBA" id="ARBA00022643"/>
    </source>
</evidence>
<dbReference type="PIRSF" id="PIRSF000207">
    <property type="entry name" value="SiR-FP_CysJ"/>
    <property type="match status" value="1"/>
</dbReference>
<dbReference type="AlphaFoldDB" id="A0A5R8MJL7"/>
<evidence type="ECO:0000256" key="11">
    <source>
        <dbReference type="PIRNR" id="PIRNR000207"/>
    </source>
</evidence>
<evidence type="ECO:0000313" key="16">
    <source>
        <dbReference type="Proteomes" id="UP000306973"/>
    </source>
</evidence>
<dbReference type="GO" id="GO:0005829">
    <property type="term" value="C:cytosol"/>
    <property type="evidence" value="ECO:0007669"/>
    <property type="project" value="TreeGrafter"/>
</dbReference>
<dbReference type="NCBIfam" id="TIGR01931">
    <property type="entry name" value="cysJ"/>
    <property type="match status" value="1"/>
</dbReference>
<dbReference type="NCBIfam" id="NF004859">
    <property type="entry name" value="PRK06214.1"/>
    <property type="match status" value="1"/>
</dbReference>
<dbReference type="PANTHER" id="PTHR19384:SF128">
    <property type="entry name" value="NADPH OXIDOREDUCTASE A"/>
    <property type="match status" value="1"/>
</dbReference>
<evidence type="ECO:0000256" key="10">
    <source>
        <dbReference type="ARBA" id="ARBA00052219"/>
    </source>
</evidence>
<dbReference type="PANTHER" id="PTHR19384">
    <property type="entry name" value="NITRIC OXIDE SYNTHASE-RELATED"/>
    <property type="match status" value="1"/>
</dbReference>
<dbReference type="Pfam" id="PF00667">
    <property type="entry name" value="FAD_binding_1"/>
    <property type="match status" value="1"/>
</dbReference>
<dbReference type="Gene3D" id="3.40.50.360">
    <property type="match status" value="1"/>
</dbReference>
<feature type="binding site" evidence="12">
    <location>
        <position position="561"/>
    </location>
    <ligand>
        <name>NADP(+)</name>
        <dbReference type="ChEBI" id="CHEBI:58349"/>
    </ligand>
</feature>
<sequence>MTIDPNNSPLTTEQADTLNRLLETLEPRQFDWLAGFIAGWQASLHGGLATEPESTSTTRLPSLTVLYGSQTGNAEALAESLGHRASARGITAKVVDMADYKPRQLKNEAYVALLTSTHGEGEPPDNALDLHEFLHGRKAPSLAHLKYAVLGLGDTSYEHFSQTGKEFDAVLAKLGGSRLVERVDCDVDYDDAAEAWFGSLLETLQSEAGAAGLPTSSGNPAYGALASGGHDRRHPFPAPVLDNLVLNGRGSGKETRHIEISLEGSGLSYQPGDALGVYPQNDPRLVAAIIERLGQDSDAAVKAGDIDTTLAGALQHHREITLLTRPVVERWAELSGSDTLQALVEDHAKLSAWMESRDLFDLIEEAPVTELDADTLVKTLRKLPARLYSIASSQAAVDEEVHLTVAAVRYEAHGRRREGVASTWLADRLAEDDSVPVYIEHNKHFRLPEDDETALIMIGPGTGIAPFRAFMQEREEREADGANWLFFGEQHFHTDFLYQSEWLAWRRQGLIDRIDVAFSRDQEEKIYVQQRLRENAAELWHWLEKGAHIYVCGDAERMAPDVHEALLDIIVEAGGKRREDATEYLRELARQKRYQRDIY</sequence>
<reference evidence="15 16" key="1">
    <citation type="journal article" date="2007" name="Int. J. Syst. Evol. Microbiol.">
        <title>Halomonas saccharevitans sp. nov., Halomonas arcis sp. nov. and Halomonas subterranea sp. nov., halophilic bacteria isolated from hypersaline environments of China.</title>
        <authorList>
            <person name="Xu X.W."/>
            <person name="Wu Y.H."/>
            <person name="Zhou Z."/>
            <person name="Wang C.S."/>
            <person name="Zhou Y.G."/>
            <person name="Zhang H.B."/>
            <person name="Wang Y."/>
            <person name="Wu M."/>
        </authorList>
    </citation>
    <scope>NUCLEOTIDE SEQUENCE [LARGE SCALE GENOMIC DNA]</scope>
    <source>
        <strain evidence="15 16">TBZ3</strain>
    </source>
</reference>
<dbReference type="InterPro" id="IPR023173">
    <property type="entry name" value="NADPH_Cyt_P450_Rdtase_alpha"/>
</dbReference>
<comment type="cofactor">
    <cofactor evidence="11 12">
        <name>FMN</name>
        <dbReference type="ChEBI" id="CHEBI:58210"/>
    </cofactor>
    <text evidence="11 12">Binds 1 FMN per subunit.</text>
</comment>
<evidence type="ECO:0000256" key="12">
    <source>
        <dbReference type="PIRSR" id="PIRSR000207-1"/>
    </source>
</evidence>
<dbReference type="EMBL" id="VBUI01000006">
    <property type="protein sequence ID" value="TLF52237.1"/>
    <property type="molecule type" value="Genomic_DNA"/>
</dbReference>
<dbReference type="GO" id="GO:0019344">
    <property type="term" value="P:cysteine biosynthetic process"/>
    <property type="evidence" value="ECO:0007669"/>
    <property type="project" value="UniProtKB-KW"/>
</dbReference>
<dbReference type="Gene3D" id="2.40.30.10">
    <property type="entry name" value="Translation factors"/>
    <property type="match status" value="1"/>
</dbReference>
<dbReference type="InterPro" id="IPR017938">
    <property type="entry name" value="Riboflavin_synthase-like_b-brl"/>
</dbReference>
<comment type="catalytic activity">
    <reaction evidence="10 11">
        <text>hydrogen sulfide + 3 NADP(+) + 3 H2O = sulfite + 3 NADPH + 4 H(+)</text>
        <dbReference type="Rhea" id="RHEA:13801"/>
        <dbReference type="ChEBI" id="CHEBI:15377"/>
        <dbReference type="ChEBI" id="CHEBI:15378"/>
        <dbReference type="ChEBI" id="CHEBI:17359"/>
        <dbReference type="ChEBI" id="CHEBI:29919"/>
        <dbReference type="ChEBI" id="CHEBI:57783"/>
        <dbReference type="ChEBI" id="CHEBI:58349"/>
        <dbReference type="EC" id="1.8.1.2"/>
    </reaction>
</comment>
<evidence type="ECO:0000313" key="15">
    <source>
        <dbReference type="EMBL" id="TLF52237.1"/>
    </source>
</evidence>
<dbReference type="GO" id="GO:0010181">
    <property type="term" value="F:FMN binding"/>
    <property type="evidence" value="ECO:0007669"/>
    <property type="project" value="InterPro"/>
</dbReference>
<dbReference type="PRINTS" id="PR00371">
    <property type="entry name" value="FPNCR"/>
</dbReference>
<proteinExistence type="predicted"/>
<dbReference type="GO" id="GO:0050660">
    <property type="term" value="F:flavin adenine dinucleotide binding"/>
    <property type="evidence" value="ECO:0007669"/>
    <property type="project" value="InterPro"/>
</dbReference>
<comment type="pathway">
    <text evidence="11">Sulfur metabolism; hydrogen sulfide biosynthesis; hydrogen sulfide from sulfite (NADPH route): step 1/1.</text>
</comment>
<dbReference type="Proteomes" id="UP000306973">
    <property type="component" value="Unassembled WGS sequence"/>
</dbReference>
<keyword evidence="1 11" id="KW-0813">Transport</keyword>
<keyword evidence="16" id="KW-1185">Reference proteome</keyword>
<evidence type="ECO:0000256" key="8">
    <source>
        <dbReference type="ARBA" id="ARBA00023002"/>
    </source>
</evidence>
<keyword evidence="3 11" id="KW-0285">Flavoprotein</keyword>
<dbReference type="CDD" id="cd06199">
    <property type="entry name" value="SiR"/>
    <property type="match status" value="1"/>
</dbReference>
<feature type="binding site" evidence="12">
    <location>
        <position position="410"/>
    </location>
    <ligand>
        <name>FAD</name>
        <dbReference type="ChEBI" id="CHEBI:57692"/>
    </ligand>
</feature>
<dbReference type="RefSeq" id="WP_138179998.1">
    <property type="nucleotide sequence ID" value="NZ_VBUI01000006.1"/>
</dbReference>
<accession>A0A5R8MJL7</accession>
<dbReference type="FunFam" id="3.40.50.80:FF:000001">
    <property type="entry name" value="NADPH--cytochrome P450 reductase 1"/>
    <property type="match status" value="1"/>
</dbReference>
<dbReference type="PRINTS" id="PR00369">
    <property type="entry name" value="FLAVODOXIN"/>
</dbReference>
<dbReference type="InterPro" id="IPR010199">
    <property type="entry name" value="CysJ"/>
</dbReference>
<dbReference type="SUPFAM" id="SSF63380">
    <property type="entry name" value="Riboflavin synthase domain-like"/>
    <property type="match status" value="1"/>
</dbReference>
<feature type="binding site" evidence="12">
    <location>
        <begin position="386"/>
        <end position="389"/>
    </location>
    <ligand>
        <name>FAD</name>
        <dbReference type="ChEBI" id="CHEBI:57692"/>
    </ligand>
</feature>